<keyword evidence="8" id="KW-1185">Reference proteome</keyword>
<keyword evidence="5 6" id="KW-0472">Membrane</keyword>
<name>A0A8R1YDX2_PRIPA</name>
<evidence type="ECO:0000256" key="1">
    <source>
        <dbReference type="ARBA" id="ARBA00004141"/>
    </source>
</evidence>
<evidence type="ECO:0000256" key="5">
    <source>
        <dbReference type="ARBA" id="ARBA00023136"/>
    </source>
</evidence>
<gene>
    <name evidence="7" type="primary">WBGene00102160</name>
</gene>
<feature type="transmembrane region" description="Helical" evidence="6">
    <location>
        <begin position="513"/>
        <end position="531"/>
    </location>
</feature>
<evidence type="ECO:0000256" key="2">
    <source>
        <dbReference type="ARBA" id="ARBA00009166"/>
    </source>
</evidence>
<feature type="transmembrane region" description="Helical" evidence="6">
    <location>
        <begin position="423"/>
        <end position="448"/>
    </location>
</feature>
<dbReference type="InterPro" id="IPR050920">
    <property type="entry name" value="Nematode_rcpt-like_delta"/>
</dbReference>
<feature type="transmembrane region" description="Helical" evidence="6">
    <location>
        <begin position="473"/>
        <end position="493"/>
    </location>
</feature>
<dbReference type="EnsemblMetazoa" id="PPA12606.1">
    <property type="protein sequence ID" value="PPA12606.1"/>
    <property type="gene ID" value="WBGene00102160"/>
</dbReference>
<dbReference type="PANTHER" id="PTHR22945">
    <property type="entry name" value="SERPENTINE RECEPTOR, CLASS D DELTA"/>
    <property type="match status" value="1"/>
</dbReference>
<reference evidence="8" key="1">
    <citation type="journal article" date="2008" name="Nat. Genet.">
        <title>The Pristionchus pacificus genome provides a unique perspective on nematode lifestyle and parasitism.</title>
        <authorList>
            <person name="Dieterich C."/>
            <person name="Clifton S.W."/>
            <person name="Schuster L.N."/>
            <person name="Chinwalla A."/>
            <person name="Delehaunty K."/>
            <person name="Dinkelacker I."/>
            <person name="Fulton L."/>
            <person name="Fulton R."/>
            <person name="Godfrey J."/>
            <person name="Minx P."/>
            <person name="Mitreva M."/>
            <person name="Roeseler W."/>
            <person name="Tian H."/>
            <person name="Witte H."/>
            <person name="Yang S.P."/>
            <person name="Wilson R.K."/>
            <person name="Sommer R.J."/>
        </authorList>
    </citation>
    <scope>NUCLEOTIDE SEQUENCE [LARGE SCALE GENOMIC DNA]</scope>
    <source>
        <strain evidence="8">PS312</strain>
    </source>
</reference>
<evidence type="ECO:0000256" key="6">
    <source>
        <dbReference type="SAM" id="Phobius"/>
    </source>
</evidence>
<feature type="transmembrane region" description="Helical" evidence="6">
    <location>
        <begin position="230"/>
        <end position="248"/>
    </location>
</feature>
<reference evidence="7" key="2">
    <citation type="submission" date="2022-06" db="UniProtKB">
        <authorList>
            <consortium name="EnsemblMetazoa"/>
        </authorList>
    </citation>
    <scope>IDENTIFICATION</scope>
    <source>
        <strain evidence="7">PS312</strain>
    </source>
</reference>
<dbReference type="Pfam" id="PF10317">
    <property type="entry name" value="7TM_GPCR_Srd"/>
    <property type="match status" value="2"/>
</dbReference>
<dbReference type="GO" id="GO:0016020">
    <property type="term" value="C:membrane"/>
    <property type="evidence" value="ECO:0007669"/>
    <property type="project" value="UniProtKB-SubCell"/>
</dbReference>
<feature type="transmembrane region" description="Helical" evidence="6">
    <location>
        <begin position="186"/>
        <end position="210"/>
    </location>
</feature>
<feature type="transmembrane region" description="Helical" evidence="6">
    <location>
        <begin position="112"/>
        <end position="133"/>
    </location>
</feature>
<feature type="transmembrane region" description="Helical" evidence="6">
    <location>
        <begin position="371"/>
        <end position="391"/>
    </location>
</feature>
<comment type="subcellular location">
    <subcellularLocation>
        <location evidence="1">Membrane</location>
        <topology evidence="1">Multi-pass membrane protein</topology>
    </subcellularLocation>
</comment>
<keyword evidence="3 6" id="KW-0812">Transmembrane</keyword>
<feature type="transmembrane region" description="Helical" evidence="6">
    <location>
        <begin position="46"/>
        <end position="65"/>
    </location>
</feature>
<dbReference type="InterPro" id="IPR019421">
    <property type="entry name" value="7TM_GPCR_serpentine_rcpt_Srd"/>
</dbReference>
<feature type="transmembrane region" description="Helical" evidence="6">
    <location>
        <begin position="85"/>
        <end position="105"/>
    </location>
</feature>
<dbReference type="AlphaFoldDB" id="A0A8R1YDX2"/>
<evidence type="ECO:0000256" key="4">
    <source>
        <dbReference type="ARBA" id="ARBA00022989"/>
    </source>
</evidence>
<evidence type="ECO:0008006" key="9">
    <source>
        <dbReference type="Google" id="ProtNLM"/>
    </source>
</evidence>
<sequence length="622" mass="71044">MLILFYVHYVVGAISLFMELLLFVIIEDTEGSQVGQPFYPYNCKMIRNYASLILQECMFELASVITNVVTMERYNVLNARKSWRVQLWFIPMTIVTAGLQFNVLVNQIPHDVLNILVVITFPDIIQSGFPVSGHDDFSIPVSIVNLYYVLSSDTLVCIWTGVFFFRRKVLAILNAQNSSISEKSRILQKALVKSITVHAWLSMLILYPFVSYFIGQLVTIKEENFLDSCFLFLQLQCAINPMVTLYFVPNYRKFQSHANFLFLKNQHFLDDVLDRLLCSLRRRCRFHPSECPPHRRYCAEDSGIVQKLLNPHHGAMRARIALGHCKYCLDAAADPNQIDNNFRFSWSLQPRLCELLLLLHMILHSRNTSRVELWCIPFTIIVVIIHVNTSIHQTPTYILEGLVNEFFPEFTAMNLAINGHDSLSIPVLIVNGFYLTCLPTVWVLIFVLRRNVLNLLNGHEVQMSQRSKLLQKAFVKSVTVHASLSLLALYPSLAYFIGQFIAIHEVNFLDGCFFFLQLQCAITPLVTIYYVPNYRRAIKRIAGLSSTSTVGQTVSIVQALLSLFAIYPASAYVAAQIVSITEENFLDSCFFSLQLQCAITPLSSRFNGQNAEIVECLRTEVY</sequence>
<comment type="similarity">
    <text evidence="2">Belongs to the nematode receptor-like protein srd family.</text>
</comment>
<keyword evidence="4 6" id="KW-1133">Transmembrane helix</keyword>
<protein>
    <recommendedName>
        <fullName evidence="9">G protein-coupled receptor</fullName>
    </recommendedName>
</protein>
<dbReference type="Proteomes" id="UP000005239">
    <property type="component" value="Unassembled WGS sequence"/>
</dbReference>
<evidence type="ECO:0000313" key="7">
    <source>
        <dbReference type="EnsemblMetazoa" id="PPA12606.1"/>
    </source>
</evidence>
<organism evidence="7 8">
    <name type="scientific">Pristionchus pacificus</name>
    <name type="common">Parasitic nematode worm</name>
    <dbReference type="NCBI Taxonomy" id="54126"/>
    <lineage>
        <taxon>Eukaryota</taxon>
        <taxon>Metazoa</taxon>
        <taxon>Ecdysozoa</taxon>
        <taxon>Nematoda</taxon>
        <taxon>Chromadorea</taxon>
        <taxon>Rhabditida</taxon>
        <taxon>Rhabditina</taxon>
        <taxon>Diplogasteromorpha</taxon>
        <taxon>Diplogasteroidea</taxon>
        <taxon>Neodiplogasteridae</taxon>
        <taxon>Pristionchus</taxon>
    </lineage>
</organism>
<accession>A0A8R1YDX2</accession>
<evidence type="ECO:0000313" key="8">
    <source>
        <dbReference type="Proteomes" id="UP000005239"/>
    </source>
</evidence>
<feature type="transmembrane region" description="Helical" evidence="6">
    <location>
        <begin position="6"/>
        <end position="26"/>
    </location>
</feature>
<feature type="transmembrane region" description="Helical" evidence="6">
    <location>
        <begin position="145"/>
        <end position="165"/>
    </location>
</feature>
<proteinExistence type="inferred from homology"/>
<dbReference type="PANTHER" id="PTHR22945:SF40">
    <property type="entry name" value="SERPENTINE RECEPTOR, CLASS D (DELTA)-RELATED"/>
    <property type="match status" value="1"/>
</dbReference>
<evidence type="ECO:0000256" key="3">
    <source>
        <dbReference type="ARBA" id="ARBA00022692"/>
    </source>
</evidence>